<organism evidence="1 2">
    <name type="scientific">Geodia barretti</name>
    <name type="common">Barrett's horny sponge</name>
    <dbReference type="NCBI Taxonomy" id="519541"/>
    <lineage>
        <taxon>Eukaryota</taxon>
        <taxon>Metazoa</taxon>
        <taxon>Porifera</taxon>
        <taxon>Demospongiae</taxon>
        <taxon>Heteroscleromorpha</taxon>
        <taxon>Tetractinellida</taxon>
        <taxon>Astrophorina</taxon>
        <taxon>Geodiidae</taxon>
        <taxon>Geodia</taxon>
    </lineage>
</organism>
<dbReference type="AlphaFoldDB" id="A0AA35X5G4"/>
<gene>
    <name evidence="1" type="ORF">GBAR_LOCUS24882</name>
</gene>
<accession>A0AA35X5G4</accession>
<evidence type="ECO:0000313" key="2">
    <source>
        <dbReference type="Proteomes" id="UP001174909"/>
    </source>
</evidence>
<reference evidence="1" key="1">
    <citation type="submission" date="2023-03" db="EMBL/GenBank/DDBJ databases">
        <authorList>
            <person name="Steffen K."/>
            <person name="Cardenas P."/>
        </authorList>
    </citation>
    <scope>NUCLEOTIDE SEQUENCE</scope>
</reference>
<name>A0AA35X5G4_GEOBA</name>
<protein>
    <submittedName>
        <fullName evidence="1">Uncharacterized protein</fullName>
    </submittedName>
</protein>
<keyword evidence="2" id="KW-1185">Reference proteome</keyword>
<dbReference type="Proteomes" id="UP001174909">
    <property type="component" value="Unassembled WGS sequence"/>
</dbReference>
<dbReference type="EMBL" id="CASHTH010003435">
    <property type="protein sequence ID" value="CAI8044949.1"/>
    <property type="molecule type" value="Genomic_DNA"/>
</dbReference>
<comment type="caution">
    <text evidence="1">The sequence shown here is derived from an EMBL/GenBank/DDBJ whole genome shotgun (WGS) entry which is preliminary data.</text>
</comment>
<evidence type="ECO:0000313" key="1">
    <source>
        <dbReference type="EMBL" id="CAI8044949.1"/>
    </source>
</evidence>
<proteinExistence type="predicted"/>
<sequence length="72" mass="8540">MTAQTLELETTTVTVTTMKMQESYAFQMKRLYVISSRLCHWKTLQNVVRKTLILDHQKHAYTGMEYVFHSIQ</sequence>